<accession>A0A1H1PNP9</accession>
<dbReference type="AlphaFoldDB" id="A0A1H1PNP9"/>
<evidence type="ECO:0000256" key="2">
    <source>
        <dbReference type="SAM" id="SignalP"/>
    </source>
</evidence>
<evidence type="ECO:0000256" key="1">
    <source>
        <dbReference type="SAM" id="MobiDB-lite"/>
    </source>
</evidence>
<evidence type="ECO:0000313" key="3">
    <source>
        <dbReference type="EMBL" id="SDS12912.1"/>
    </source>
</evidence>
<protein>
    <submittedName>
        <fullName evidence="3">Uncharacterized protein</fullName>
    </submittedName>
</protein>
<feature type="signal peptide" evidence="2">
    <location>
        <begin position="1"/>
        <end position="21"/>
    </location>
</feature>
<dbReference type="STRING" id="1203190.GCA_000312345_02157"/>
<dbReference type="eggNOG" id="ENOG5031JF3">
    <property type="taxonomic scope" value="Bacteria"/>
</dbReference>
<dbReference type="EMBL" id="LT629765">
    <property type="protein sequence ID" value="SDS12912.1"/>
    <property type="molecule type" value="Genomic_DNA"/>
</dbReference>
<evidence type="ECO:0000313" key="4">
    <source>
        <dbReference type="Proteomes" id="UP000182237"/>
    </source>
</evidence>
<feature type="chain" id="PRO_5039603937" evidence="2">
    <location>
        <begin position="22"/>
        <end position="181"/>
    </location>
</feature>
<name>A0A1H1PNP9_9CORY</name>
<sequence length="181" mass="18879">MRKILASSLAAALVVSGSVAAAGAQEEGSSGSSRPTEEINRIKQTVGTPSEGLQPLNPDPANDPLYIDPEKNPLQKVSSSDMFLDWTMGSSDSGFKEFLQGFAAGSSIPNTANPIELLKQELQGNLMMSSGLFTGDFAQSSRGSSQALSVYLPILIGAIAIGQLIEVVVSNLRNAGITLPL</sequence>
<feature type="region of interest" description="Disordered" evidence="1">
    <location>
        <begin position="45"/>
        <end position="64"/>
    </location>
</feature>
<gene>
    <name evidence="3" type="ORF">SAMN04488539_1068</name>
</gene>
<dbReference type="OrthoDB" id="4414332at2"/>
<keyword evidence="4" id="KW-1185">Reference proteome</keyword>
<reference evidence="3 4" key="1">
    <citation type="submission" date="2016-10" db="EMBL/GenBank/DDBJ databases">
        <authorList>
            <person name="de Groot N.N."/>
        </authorList>
    </citation>
    <scope>NUCLEOTIDE SEQUENCE [LARGE SCALE GENOMIC DNA]</scope>
    <source>
        <strain evidence="3 4">DSM 45434</strain>
    </source>
</reference>
<keyword evidence="2" id="KW-0732">Signal</keyword>
<dbReference type="Proteomes" id="UP000182237">
    <property type="component" value="Chromosome I"/>
</dbReference>
<proteinExistence type="predicted"/>
<organism evidence="3 4">
    <name type="scientific">Corynebacterium timonense</name>
    <dbReference type="NCBI Taxonomy" id="441500"/>
    <lineage>
        <taxon>Bacteria</taxon>
        <taxon>Bacillati</taxon>
        <taxon>Actinomycetota</taxon>
        <taxon>Actinomycetes</taxon>
        <taxon>Mycobacteriales</taxon>
        <taxon>Corynebacteriaceae</taxon>
        <taxon>Corynebacterium</taxon>
    </lineage>
</organism>
<dbReference type="RefSeq" id="WP_019194935.1">
    <property type="nucleotide sequence ID" value="NZ_LT629765.1"/>
</dbReference>